<evidence type="ECO:0000313" key="4">
    <source>
        <dbReference type="Proteomes" id="UP000625316"/>
    </source>
</evidence>
<dbReference type="AlphaFoldDB" id="A0A928VPS4"/>
<proteinExistence type="predicted"/>
<feature type="domain" description="FIST" evidence="1">
    <location>
        <begin position="33"/>
        <end position="227"/>
    </location>
</feature>
<dbReference type="SMART" id="SM01204">
    <property type="entry name" value="FIST_C"/>
    <property type="match status" value="1"/>
</dbReference>
<dbReference type="Pfam" id="PF08495">
    <property type="entry name" value="FIST"/>
    <property type="match status" value="1"/>
</dbReference>
<dbReference type="RefSeq" id="WP_264327069.1">
    <property type="nucleotide sequence ID" value="NZ_JADEXQ010000095.1"/>
</dbReference>
<reference evidence="3" key="1">
    <citation type="submission" date="2020-10" db="EMBL/GenBank/DDBJ databases">
        <authorList>
            <person name="Castelo-Branco R."/>
            <person name="Eusebio N."/>
            <person name="Adriana R."/>
            <person name="Vieira A."/>
            <person name="Brugerolle De Fraissinette N."/>
            <person name="Rezende De Castro R."/>
            <person name="Schneider M.P."/>
            <person name="Vasconcelos V."/>
            <person name="Leao P.N."/>
        </authorList>
    </citation>
    <scope>NUCLEOTIDE SEQUENCE</scope>
    <source>
        <strain evidence="3">LEGE 11480</strain>
    </source>
</reference>
<keyword evidence="4" id="KW-1185">Reference proteome</keyword>
<feature type="domain" description="FIST C-domain" evidence="2">
    <location>
        <begin position="228"/>
        <end position="363"/>
    </location>
</feature>
<dbReference type="SMART" id="SM00897">
    <property type="entry name" value="FIST"/>
    <property type="match status" value="1"/>
</dbReference>
<name>A0A928VPS4_9CYAN</name>
<evidence type="ECO:0000313" key="3">
    <source>
        <dbReference type="EMBL" id="MBE9032250.1"/>
    </source>
</evidence>
<comment type="caution">
    <text evidence="3">The sequence shown here is derived from an EMBL/GenBank/DDBJ whole genome shotgun (WGS) entry which is preliminary data.</text>
</comment>
<dbReference type="Proteomes" id="UP000625316">
    <property type="component" value="Unassembled WGS sequence"/>
</dbReference>
<dbReference type="PANTHER" id="PTHR40252:SF2">
    <property type="entry name" value="BLR0328 PROTEIN"/>
    <property type="match status" value="1"/>
</dbReference>
<sequence length="384" mass="41222">MLQVVVGHSTDIDSDAAIAEVLEQCQAQLPGHSPQAGLLFAAIDFEHDLILDAIQQAFPGIALIGCTTDGEVSSVDGFQEDSLSLMLFCADGITIRAGCGRGLSTDPAAAAQQAVSRLDNAQLGPAKLCITLPDGIETGTEPALRQLQQLLPAGLPIVGGRAADQFRFEQTYQFFQGEVLQNSLPVLLFYGDLQVAHGVASGWQPLSAKALVTKSDGSIVHEIDGQPATDFFRRYLNDRPITGEYPLAVFEDAASDRFYLRAANQLADVPGSILFMGEVPEQSTVQLTHATSDQIISAAQTSIEQAVNDYPGCQPSAVLLFSCAARRWLLGNRAAAEYELLHQSLGREIPTIGFYANGEIGPLRRDHDTFCHQETLVTVLLGVE</sequence>
<evidence type="ECO:0000259" key="2">
    <source>
        <dbReference type="SMART" id="SM01204"/>
    </source>
</evidence>
<accession>A0A928VPS4</accession>
<dbReference type="PANTHER" id="PTHR40252">
    <property type="entry name" value="BLR0328 PROTEIN"/>
    <property type="match status" value="1"/>
</dbReference>
<dbReference type="InterPro" id="IPR013702">
    <property type="entry name" value="FIST_domain_N"/>
</dbReference>
<protein>
    <submittedName>
        <fullName evidence="3">FIST C-terminal domain-containing protein</fullName>
    </submittedName>
</protein>
<dbReference type="InterPro" id="IPR019494">
    <property type="entry name" value="FIST_C"/>
</dbReference>
<organism evidence="3 4">
    <name type="scientific">Romeriopsis navalis LEGE 11480</name>
    <dbReference type="NCBI Taxonomy" id="2777977"/>
    <lineage>
        <taxon>Bacteria</taxon>
        <taxon>Bacillati</taxon>
        <taxon>Cyanobacteriota</taxon>
        <taxon>Cyanophyceae</taxon>
        <taxon>Leptolyngbyales</taxon>
        <taxon>Leptolyngbyaceae</taxon>
        <taxon>Romeriopsis</taxon>
        <taxon>Romeriopsis navalis</taxon>
    </lineage>
</organism>
<dbReference type="Pfam" id="PF10442">
    <property type="entry name" value="FIST_C"/>
    <property type="match status" value="1"/>
</dbReference>
<gene>
    <name evidence="3" type="ORF">IQ266_21145</name>
</gene>
<dbReference type="EMBL" id="JADEXQ010000095">
    <property type="protein sequence ID" value="MBE9032250.1"/>
    <property type="molecule type" value="Genomic_DNA"/>
</dbReference>
<evidence type="ECO:0000259" key="1">
    <source>
        <dbReference type="SMART" id="SM00897"/>
    </source>
</evidence>